<dbReference type="PANTHER" id="PTHR12598">
    <property type="entry name" value="COPPER HOMEOSTASIS PROTEIN CUTC"/>
    <property type="match status" value="1"/>
</dbReference>
<dbReference type="SUPFAM" id="SSF110395">
    <property type="entry name" value="CutC-like"/>
    <property type="match status" value="1"/>
</dbReference>
<dbReference type="InterPro" id="IPR036822">
    <property type="entry name" value="CutC-like_dom_sf"/>
</dbReference>
<evidence type="ECO:0000256" key="1">
    <source>
        <dbReference type="ARBA" id="ARBA00007768"/>
    </source>
</evidence>
<comment type="similarity">
    <text evidence="1 2">Belongs to the CutC family.</text>
</comment>
<dbReference type="RefSeq" id="WP_053820335.1">
    <property type="nucleotide sequence ID" value="NZ_CP006911.1"/>
</dbReference>
<dbReference type="HAMAP" id="MF_00795">
    <property type="entry name" value="CutC"/>
    <property type="match status" value="1"/>
</dbReference>
<proteinExistence type="inferred from homology"/>
<keyword evidence="4" id="KW-1185">Reference proteome</keyword>
<dbReference type="Pfam" id="PF03932">
    <property type="entry name" value="CutC"/>
    <property type="match status" value="1"/>
</dbReference>
<dbReference type="CDD" id="cd00945">
    <property type="entry name" value="Aldolase_Class_I"/>
    <property type="match status" value="1"/>
</dbReference>
<protein>
    <recommendedName>
        <fullName evidence="2">PF03932 family protein CutC</fullName>
    </recommendedName>
</protein>
<evidence type="ECO:0000313" key="4">
    <source>
        <dbReference type="Proteomes" id="UP000068905"/>
    </source>
</evidence>
<reference evidence="3 4" key="1">
    <citation type="journal article" date="2015" name="Genome Announc.">
        <title>Genome Sequence of 'Candidatus Thioglobus singularis' Strain PS1, a Mixotroph from the SUP05 Clade of Marine Gammaproteobacteria.</title>
        <authorList>
            <person name="Marshall K.T."/>
            <person name="Morris R.M."/>
        </authorList>
    </citation>
    <scope>NUCLEOTIDE SEQUENCE [LARGE SCALE GENOMIC DNA]</scope>
    <source>
        <strain evidence="3 4">PS1</strain>
    </source>
</reference>
<dbReference type="InterPro" id="IPR005627">
    <property type="entry name" value="CutC-like"/>
</dbReference>
<dbReference type="STRING" id="1125411.W908_05965"/>
<dbReference type="EMBL" id="CP006911">
    <property type="protein sequence ID" value="ALE02117.1"/>
    <property type="molecule type" value="Genomic_DNA"/>
</dbReference>
<evidence type="ECO:0000313" key="3">
    <source>
        <dbReference type="EMBL" id="ALE02117.1"/>
    </source>
</evidence>
<dbReference type="GO" id="GO:0005737">
    <property type="term" value="C:cytoplasm"/>
    <property type="evidence" value="ECO:0007669"/>
    <property type="project" value="UniProtKB-SubCell"/>
</dbReference>
<comment type="subcellular location">
    <subcellularLocation>
        <location evidence="2">Cytoplasm</location>
    </subcellularLocation>
</comment>
<gene>
    <name evidence="2" type="primary">cutC</name>
    <name evidence="3" type="ORF">W908_05965</name>
</gene>
<dbReference type="AlphaFoldDB" id="A0A0M4M347"/>
<dbReference type="Proteomes" id="UP000068905">
    <property type="component" value="Chromosome"/>
</dbReference>
<name>A0A0M4M347_9GAMM</name>
<dbReference type="OrthoDB" id="9815677at2"/>
<accession>A0A0M4M347</accession>
<dbReference type="KEGG" id="tsn:W908_05965"/>
<organism evidence="3 4">
    <name type="scientific">Candidatus Pseudothioglobus singularis PS1</name>
    <dbReference type="NCBI Taxonomy" id="1125411"/>
    <lineage>
        <taxon>Bacteria</taxon>
        <taxon>Pseudomonadati</taxon>
        <taxon>Pseudomonadota</taxon>
        <taxon>Gammaproteobacteria</taxon>
        <taxon>Candidatus Pseudothioglobaceae</taxon>
        <taxon>Candidatus Pseudothioglobus</taxon>
    </lineage>
</organism>
<dbReference type="Gene3D" id="3.20.20.380">
    <property type="entry name" value="Copper homeostasis (CutC) domain"/>
    <property type="match status" value="1"/>
</dbReference>
<dbReference type="PANTHER" id="PTHR12598:SF0">
    <property type="entry name" value="COPPER HOMEOSTASIS PROTEIN CUTC HOMOLOG"/>
    <property type="match status" value="1"/>
</dbReference>
<keyword evidence="2" id="KW-0963">Cytoplasm</keyword>
<evidence type="ECO:0000256" key="2">
    <source>
        <dbReference type="HAMAP-Rule" id="MF_00795"/>
    </source>
</evidence>
<sequence>MKSKLEVCIDSISGLEACINGKADRIELCSSLELGGLTPSDELMKLASEVNIPCRVMIRPKKGSFEYSSGDLHQMFDDIDKARSYNFDGVVFGATLLNGELDQEFLGQLIRYSDGIKKTLHRAVDTIPKTIEAVEIAINLGFDTILSSGGYETVMEGLAVLKEMQQRASGRIEIMPGSGINPQNISEILSDCHFAWLHSSCSIHRQNRKITDSQTIKEIKTAINV</sequence>
<comment type="caution">
    <text evidence="2">Once thought to be involved in copper homeostasis, experiments in E.coli have shown this is not the case.</text>
</comment>
<dbReference type="GO" id="GO:0005507">
    <property type="term" value="F:copper ion binding"/>
    <property type="evidence" value="ECO:0007669"/>
    <property type="project" value="TreeGrafter"/>
</dbReference>